<dbReference type="Gene3D" id="3.40.710.10">
    <property type="entry name" value="DD-peptidase/beta-lactamase superfamily"/>
    <property type="match status" value="1"/>
</dbReference>
<proteinExistence type="predicted"/>
<keyword evidence="2 3" id="KW-0472">Membrane</keyword>
<feature type="signal peptide" evidence="4">
    <location>
        <begin position="1"/>
        <end position="28"/>
    </location>
</feature>
<keyword evidence="4" id="KW-0732">Signal</keyword>
<organism evidence="6 7">
    <name type="scientific">Paenibacillus vulneris</name>
    <dbReference type="NCBI Taxonomy" id="1133364"/>
    <lineage>
        <taxon>Bacteria</taxon>
        <taxon>Bacillati</taxon>
        <taxon>Bacillota</taxon>
        <taxon>Bacilli</taxon>
        <taxon>Bacillales</taxon>
        <taxon>Paenibacillaceae</taxon>
        <taxon>Paenibacillus</taxon>
    </lineage>
</organism>
<dbReference type="PANTHER" id="PTHR46825:SF11">
    <property type="entry name" value="PENICILLIN-BINDING PROTEIN 4"/>
    <property type="match status" value="1"/>
</dbReference>
<dbReference type="EC" id="3.-.-.-" evidence="6"/>
<evidence type="ECO:0000313" key="7">
    <source>
        <dbReference type="Proteomes" id="UP001597180"/>
    </source>
</evidence>
<dbReference type="PANTHER" id="PTHR46825">
    <property type="entry name" value="D-ALANYL-D-ALANINE-CARBOXYPEPTIDASE/ENDOPEPTIDASE AMPH"/>
    <property type="match status" value="1"/>
</dbReference>
<dbReference type="SUPFAM" id="SSF56601">
    <property type="entry name" value="beta-lactamase/transpeptidase-like"/>
    <property type="match status" value="1"/>
</dbReference>
<keyword evidence="6" id="KW-0378">Hydrolase</keyword>
<dbReference type="GO" id="GO:0016787">
    <property type="term" value="F:hydrolase activity"/>
    <property type="evidence" value="ECO:0007669"/>
    <property type="project" value="UniProtKB-KW"/>
</dbReference>
<dbReference type="Pfam" id="PF00144">
    <property type="entry name" value="Beta-lactamase"/>
    <property type="match status" value="1"/>
</dbReference>
<evidence type="ECO:0000256" key="1">
    <source>
        <dbReference type="ARBA" id="ARBA00004370"/>
    </source>
</evidence>
<comment type="caution">
    <text evidence="6">The sequence shown here is derived from an EMBL/GenBank/DDBJ whole genome shotgun (WGS) entry which is preliminary data.</text>
</comment>
<accession>A0ABW3UN64</accession>
<keyword evidence="3" id="KW-0812">Transmembrane</keyword>
<name>A0ABW3UN64_9BACL</name>
<feature type="domain" description="Beta-lactamase-related" evidence="5">
    <location>
        <begin position="43"/>
        <end position="346"/>
    </location>
</feature>
<evidence type="ECO:0000313" key="6">
    <source>
        <dbReference type="EMBL" id="MFD1221714.1"/>
    </source>
</evidence>
<evidence type="ECO:0000256" key="2">
    <source>
        <dbReference type="ARBA" id="ARBA00023136"/>
    </source>
</evidence>
<reference evidence="7" key="1">
    <citation type="journal article" date="2019" name="Int. J. Syst. Evol. Microbiol.">
        <title>The Global Catalogue of Microorganisms (GCM) 10K type strain sequencing project: providing services to taxonomists for standard genome sequencing and annotation.</title>
        <authorList>
            <consortium name="The Broad Institute Genomics Platform"/>
            <consortium name="The Broad Institute Genome Sequencing Center for Infectious Disease"/>
            <person name="Wu L."/>
            <person name="Ma J."/>
        </authorList>
    </citation>
    <scope>NUCLEOTIDE SEQUENCE [LARGE SCALE GENOMIC DNA]</scope>
    <source>
        <strain evidence="7">CCUG 53270</strain>
    </source>
</reference>
<dbReference type="InterPro" id="IPR001466">
    <property type="entry name" value="Beta-lactam-related"/>
</dbReference>
<dbReference type="EMBL" id="JBHTLU010000019">
    <property type="protein sequence ID" value="MFD1221714.1"/>
    <property type="molecule type" value="Genomic_DNA"/>
</dbReference>
<evidence type="ECO:0000259" key="5">
    <source>
        <dbReference type="Pfam" id="PF00144"/>
    </source>
</evidence>
<protein>
    <submittedName>
        <fullName evidence="6">Serine hydrolase domain-containing protein</fullName>
        <ecNumber evidence="6">3.-.-.-</ecNumber>
    </submittedName>
</protein>
<feature type="transmembrane region" description="Helical" evidence="3">
    <location>
        <begin position="378"/>
        <end position="397"/>
    </location>
</feature>
<dbReference type="Proteomes" id="UP001597180">
    <property type="component" value="Unassembled WGS sequence"/>
</dbReference>
<dbReference type="InterPro" id="IPR012338">
    <property type="entry name" value="Beta-lactam/transpept-like"/>
</dbReference>
<comment type="subcellular location">
    <subcellularLocation>
        <location evidence="1">Membrane</location>
    </subcellularLocation>
</comment>
<dbReference type="RefSeq" id="WP_345585842.1">
    <property type="nucleotide sequence ID" value="NZ_BAABJG010000003.1"/>
</dbReference>
<sequence length="487" mass="54481">MTIRYKKISLCLSCLLLVLSFLTKPASAMEIRNKAEIQQEMNDFVVKNMKANHIQGAALAVANNDEVFYAQGYGTFSDGREINGNTPFPIASLSKSFTALAVLQLADKGLIDLDAPFISYFPELSPSDEQVRDMTVRHLLNQTSGLNDKVNPDMTNVHPYRSLQDIKQSLNTVKLAHSPGLAYSYHNPNYQYLALLVERVSGQSFSAYLNKHLFEPLGMNHTFNVSTTQQINENPAIPRGHYLLFGYPVIQDEPLWFVDGPAGMVSTAEDMAKWMLAQYSGRLLSPELLNQYHAAGQIGPYGMGWLAEADEHGARTISHSGIFWTYKAEEAIYLNEQLGIMMMFDTGLNAFIDYHAFIDGIAAIVKGRQAEASPFSSGTMEAFMIFLVIATILWAVYRQSRIRRSRKGITTVRLILLSVGRLFPIFLLLFLSPLTTLIGAGRVVPWFGLWTTMSSLVIWLIVLSLANVMSMIGSLKLYYKAKKRTGW</sequence>
<keyword evidence="7" id="KW-1185">Reference proteome</keyword>
<gene>
    <name evidence="6" type="ORF">ACFQ4B_16475</name>
</gene>
<dbReference type="InterPro" id="IPR050491">
    <property type="entry name" value="AmpC-like"/>
</dbReference>
<evidence type="ECO:0000256" key="4">
    <source>
        <dbReference type="SAM" id="SignalP"/>
    </source>
</evidence>
<keyword evidence="3" id="KW-1133">Transmembrane helix</keyword>
<evidence type="ECO:0000256" key="3">
    <source>
        <dbReference type="SAM" id="Phobius"/>
    </source>
</evidence>
<feature type="transmembrane region" description="Helical" evidence="3">
    <location>
        <begin position="456"/>
        <end position="479"/>
    </location>
</feature>
<feature type="chain" id="PRO_5046597311" evidence="4">
    <location>
        <begin position="29"/>
        <end position="487"/>
    </location>
</feature>